<evidence type="ECO:0000259" key="1">
    <source>
        <dbReference type="Pfam" id="PF04471"/>
    </source>
</evidence>
<accession>A0A133VT57</accession>
<proteinExistence type="predicted"/>
<evidence type="ECO:0000313" key="3">
    <source>
        <dbReference type="Proteomes" id="UP000070399"/>
    </source>
</evidence>
<dbReference type="EMBL" id="LHYO01000002">
    <property type="protein sequence ID" value="KXB09625.1"/>
    <property type="molecule type" value="Genomic_DNA"/>
</dbReference>
<reference evidence="2 3" key="1">
    <citation type="journal article" date="2016" name="Sci. Rep.">
        <title>Metabolic traits of an uncultured archaeal lineage -MSBL1- from brine pools of the Red Sea.</title>
        <authorList>
            <person name="Mwirichia R."/>
            <person name="Alam I."/>
            <person name="Rashid M."/>
            <person name="Vinu M."/>
            <person name="Ba-Alawi W."/>
            <person name="Anthony Kamau A."/>
            <person name="Kamanda Ngugi D."/>
            <person name="Goker M."/>
            <person name="Klenk H.P."/>
            <person name="Bajic V."/>
            <person name="Stingl U."/>
        </authorList>
    </citation>
    <scope>NUCLEOTIDE SEQUENCE [LARGE SCALE GENOMIC DNA]</scope>
    <source>
        <strain evidence="2">SCGC-AAA833F18</strain>
    </source>
</reference>
<dbReference type="GO" id="GO:0003677">
    <property type="term" value="F:DNA binding"/>
    <property type="evidence" value="ECO:0007669"/>
    <property type="project" value="InterPro"/>
</dbReference>
<sequence>MDVLKLIDDKNDGQGLKMTLPKTRGVQFEYRTAHLFEKFGYEWDRSGSSLGTDLKILKDGELKYLVNCKKTSKSKVIYLPRSEVKDLAETVKKREAQGLICFGFHCTPIFTHTLDSIENTEQTEKNYKLVKEDSQTLRSFLSEVSRCESSTETSNTSK</sequence>
<organism evidence="2 3">
    <name type="scientific">candidate division MSBL1 archaeon SCGC-AAA833F18</name>
    <dbReference type="NCBI Taxonomy" id="1698257"/>
    <lineage>
        <taxon>Archaea</taxon>
        <taxon>Methanobacteriati</taxon>
        <taxon>Methanobacteriota</taxon>
        <taxon>candidate division MSBL1</taxon>
    </lineage>
</organism>
<dbReference type="InterPro" id="IPR011335">
    <property type="entry name" value="Restrct_endonuc-II-like"/>
</dbReference>
<dbReference type="InterPro" id="IPR007560">
    <property type="entry name" value="Restrct_endonuc_IV_Mrr"/>
</dbReference>
<keyword evidence="3" id="KW-1185">Reference proteome</keyword>
<dbReference type="InterPro" id="IPR011856">
    <property type="entry name" value="tRNA_endonuc-like_dom_sf"/>
</dbReference>
<dbReference type="GO" id="GO:0009307">
    <property type="term" value="P:DNA restriction-modification system"/>
    <property type="evidence" value="ECO:0007669"/>
    <property type="project" value="InterPro"/>
</dbReference>
<feature type="domain" description="Restriction endonuclease type IV Mrr" evidence="1">
    <location>
        <begin position="24"/>
        <end position="99"/>
    </location>
</feature>
<name>A0A133VT57_9EURY</name>
<dbReference type="SUPFAM" id="SSF52980">
    <property type="entry name" value="Restriction endonuclease-like"/>
    <property type="match status" value="1"/>
</dbReference>
<dbReference type="GO" id="GO:0004519">
    <property type="term" value="F:endonuclease activity"/>
    <property type="evidence" value="ECO:0007669"/>
    <property type="project" value="InterPro"/>
</dbReference>
<dbReference type="Pfam" id="PF04471">
    <property type="entry name" value="Mrr_cat"/>
    <property type="match status" value="1"/>
</dbReference>
<gene>
    <name evidence="2" type="ORF">AKJ35_00520</name>
</gene>
<dbReference type="Proteomes" id="UP000070399">
    <property type="component" value="Unassembled WGS sequence"/>
</dbReference>
<comment type="caution">
    <text evidence="2">The sequence shown here is derived from an EMBL/GenBank/DDBJ whole genome shotgun (WGS) entry which is preliminary data.</text>
</comment>
<evidence type="ECO:0000313" key="2">
    <source>
        <dbReference type="EMBL" id="KXB09625.1"/>
    </source>
</evidence>
<dbReference type="AlphaFoldDB" id="A0A133VT57"/>
<protein>
    <recommendedName>
        <fullName evidence="1">Restriction endonuclease type IV Mrr domain-containing protein</fullName>
    </recommendedName>
</protein>
<dbReference type="Gene3D" id="3.40.1350.10">
    <property type="match status" value="1"/>
</dbReference>